<sequence>MRHPTEAEPSLEQRTIAAHRLYLAALMRVEALEALEALEAAGHIAIDLDDGARGALLLEHRERFQDLNDLVDELGYVPKGFAKRSEIDLERAPAREATAQWGGPRPQPQARAGARAEPTVRSA</sequence>
<evidence type="ECO:0000313" key="3">
    <source>
        <dbReference type="Proteomes" id="UP000663508"/>
    </source>
</evidence>
<reference evidence="2" key="1">
    <citation type="submission" date="2020-11" db="EMBL/GenBank/DDBJ databases">
        <title>Complete genome sequence of a novel pathogenic Methylobacterium strain isolated from rice in Vietnam.</title>
        <authorList>
            <person name="Lai K."/>
            <person name="Okazaki S."/>
            <person name="Higashi K."/>
            <person name="Mori H."/>
            <person name="Toyoda A."/>
            <person name="Kurokawa K."/>
        </authorList>
    </citation>
    <scope>NUCLEOTIDE SEQUENCE</scope>
    <source>
        <strain evidence="2">VL1</strain>
        <plasmid evidence="2">pVL1_3</plasmid>
    </source>
</reference>
<dbReference type="EMBL" id="AP024148">
    <property type="protein sequence ID" value="BCM87959.1"/>
    <property type="molecule type" value="Genomic_DNA"/>
</dbReference>
<dbReference type="Proteomes" id="UP000663508">
    <property type="component" value="Plasmid pVL1_3"/>
</dbReference>
<accession>A0A8H8X0T1</accession>
<gene>
    <name evidence="2" type="ORF">mvi_64200</name>
</gene>
<name>A0A8H8X0T1_9HYPH</name>
<feature type="compositionally biased region" description="Low complexity" evidence="1">
    <location>
        <begin position="102"/>
        <end position="116"/>
    </location>
</feature>
<feature type="region of interest" description="Disordered" evidence="1">
    <location>
        <begin position="93"/>
        <end position="123"/>
    </location>
</feature>
<dbReference type="AlphaFoldDB" id="A0A8H8X0T1"/>
<protein>
    <submittedName>
        <fullName evidence="2">Uncharacterized protein</fullName>
    </submittedName>
</protein>
<evidence type="ECO:0000313" key="2">
    <source>
        <dbReference type="EMBL" id="BCM87959.1"/>
    </source>
</evidence>
<organism evidence="2 3">
    <name type="scientific">Methylobacterium indicum</name>
    <dbReference type="NCBI Taxonomy" id="1775910"/>
    <lineage>
        <taxon>Bacteria</taxon>
        <taxon>Pseudomonadati</taxon>
        <taxon>Pseudomonadota</taxon>
        <taxon>Alphaproteobacteria</taxon>
        <taxon>Hyphomicrobiales</taxon>
        <taxon>Methylobacteriaceae</taxon>
        <taxon>Methylobacterium</taxon>
    </lineage>
</organism>
<dbReference type="RefSeq" id="WP_207184095.1">
    <property type="nucleotide sequence ID" value="NZ_AP024148.1"/>
</dbReference>
<geneLocation type="plasmid" evidence="2 3">
    <name>pVL1_3</name>
</geneLocation>
<evidence type="ECO:0000256" key="1">
    <source>
        <dbReference type="SAM" id="MobiDB-lite"/>
    </source>
</evidence>
<dbReference type="KEGG" id="mind:mvi_64200"/>
<keyword evidence="2" id="KW-0614">Plasmid</keyword>
<proteinExistence type="predicted"/>